<feature type="domain" description="HHO5-like N-terminal" evidence="1">
    <location>
        <begin position="28"/>
        <end position="93"/>
    </location>
</feature>
<accession>A0A830D0L5</accession>
<keyword evidence="3" id="KW-1185">Reference proteome</keyword>
<evidence type="ECO:0000313" key="3">
    <source>
        <dbReference type="Proteomes" id="UP000653305"/>
    </source>
</evidence>
<dbReference type="InterPro" id="IPR042099">
    <property type="entry name" value="ANL_N_sf"/>
</dbReference>
<dbReference type="EMBL" id="BMAC01001023">
    <property type="protein sequence ID" value="GFQ05147.1"/>
    <property type="molecule type" value="Genomic_DNA"/>
</dbReference>
<name>A0A830D0L5_9LAMI</name>
<gene>
    <name evidence="2" type="ORF">PHJA_002658800</name>
</gene>
<sequence>MPNGNRRQMMRSSILPDLSLDCRFPSKACSRKSIGEIFAQVSRNHGVSEKILKLQDNVNRLRDEMKKIDAFKRELPLCMLLLNEAIVAAEEELALHKKSIAVPRAAAEEEVKQPAKDNVFQSIKNRTVVPLKGCMNFPVKRDELLPVPALSLCTPELKDPRDMINSIGPTFLALYQWEHWKAKATTFKYAFDYKPSDIYWCTADCGWINGHSYITYGPLLNGETFVVFEGTNSWRTGWPTVYIVEIQALGGIYSVLEAEARYR</sequence>
<dbReference type="OrthoDB" id="1706066at2759"/>
<reference evidence="2" key="1">
    <citation type="submission" date="2020-07" db="EMBL/GenBank/DDBJ databases">
        <title>Ethylene signaling mediates host invasion by parasitic plants.</title>
        <authorList>
            <person name="Yoshida S."/>
        </authorList>
    </citation>
    <scope>NUCLEOTIDE SEQUENCE</scope>
    <source>
        <strain evidence="2">Okayama</strain>
    </source>
</reference>
<dbReference type="SUPFAM" id="SSF56801">
    <property type="entry name" value="Acetyl-CoA synthetase-like"/>
    <property type="match status" value="1"/>
</dbReference>
<proteinExistence type="predicted"/>
<evidence type="ECO:0000259" key="1">
    <source>
        <dbReference type="Pfam" id="PF26575"/>
    </source>
</evidence>
<dbReference type="GO" id="GO:0003987">
    <property type="term" value="F:acetate-CoA ligase activity"/>
    <property type="evidence" value="ECO:0007669"/>
    <property type="project" value="TreeGrafter"/>
</dbReference>
<evidence type="ECO:0000313" key="2">
    <source>
        <dbReference type="EMBL" id="GFQ05147.1"/>
    </source>
</evidence>
<comment type="caution">
    <text evidence="2">The sequence shown here is derived from an EMBL/GenBank/DDBJ whole genome shotgun (WGS) entry which is preliminary data.</text>
</comment>
<dbReference type="GO" id="GO:0006085">
    <property type="term" value="P:acetyl-CoA biosynthetic process"/>
    <property type="evidence" value="ECO:0007669"/>
    <property type="project" value="TreeGrafter"/>
</dbReference>
<dbReference type="InterPro" id="IPR058673">
    <property type="entry name" value="HHO5-like_N"/>
</dbReference>
<dbReference type="AlphaFoldDB" id="A0A830D0L5"/>
<dbReference type="Pfam" id="PF26575">
    <property type="entry name" value="HHO5_N"/>
    <property type="match status" value="1"/>
</dbReference>
<dbReference type="PANTHER" id="PTHR24095">
    <property type="entry name" value="ACETYL-COENZYME A SYNTHETASE"/>
    <property type="match status" value="1"/>
</dbReference>
<organism evidence="2 3">
    <name type="scientific">Phtheirospermum japonicum</name>
    <dbReference type="NCBI Taxonomy" id="374723"/>
    <lineage>
        <taxon>Eukaryota</taxon>
        <taxon>Viridiplantae</taxon>
        <taxon>Streptophyta</taxon>
        <taxon>Embryophyta</taxon>
        <taxon>Tracheophyta</taxon>
        <taxon>Spermatophyta</taxon>
        <taxon>Magnoliopsida</taxon>
        <taxon>eudicotyledons</taxon>
        <taxon>Gunneridae</taxon>
        <taxon>Pentapetalae</taxon>
        <taxon>asterids</taxon>
        <taxon>lamiids</taxon>
        <taxon>Lamiales</taxon>
        <taxon>Orobanchaceae</taxon>
        <taxon>Orobanchaceae incertae sedis</taxon>
        <taxon>Phtheirospermum</taxon>
    </lineage>
</organism>
<dbReference type="Gene3D" id="3.40.50.12780">
    <property type="entry name" value="N-terminal domain of ligase-like"/>
    <property type="match status" value="1"/>
</dbReference>
<dbReference type="PANTHER" id="PTHR24095:SF14">
    <property type="entry name" value="ACETYL-COENZYME A SYNTHETASE 1"/>
    <property type="match status" value="1"/>
</dbReference>
<dbReference type="Proteomes" id="UP000653305">
    <property type="component" value="Unassembled WGS sequence"/>
</dbReference>
<protein>
    <submittedName>
        <fullName evidence="2">Acetyl-coenzyme a synthetase chloroplastic/glyoxysomal</fullName>
    </submittedName>
</protein>